<dbReference type="RefSeq" id="WP_203974245.1">
    <property type="nucleotide sequence ID" value="NZ_BAAAKY010000033.1"/>
</dbReference>
<keyword evidence="3" id="KW-1185">Reference proteome</keyword>
<protein>
    <submittedName>
        <fullName evidence="2">Uncharacterized protein</fullName>
    </submittedName>
</protein>
<organism evidence="2 3">
    <name type="scientific">Planotetraspora silvatica</name>
    <dbReference type="NCBI Taxonomy" id="234614"/>
    <lineage>
        <taxon>Bacteria</taxon>
        <taxon>Bacillati</taxon>
        <taxon>Actinomycetota</taxon>
        <taxon>Actinomycetes</taxon>
        <taxon>Streptosporangiales</taxon>
        <taxon>Streptosporangiaceae</taxon>
        <taxon>Planotetraspora</taxon>
    </lineage>
</organism>
<evidence type="ECO:0000313" key="3">
    <source>
        <dbReference type="Proteomes" id="UP000644610"/>
    </source>
</evidence>
<evidence type="ECO:0000256" key="1">
    <source>
        <dbReference type="SAM" id="MobiDB-lite"/>
    </source>
</evidence>
<feature type="compositionally biased region" description="Polar residues" evidence="1">
    <location>
        <begin position="580"/>
        <end position="590"/>
    </location>
</feature>
<reference evidence="2" key="1">
    <citation type="submission" date="2021-01" db="EMBL/GenBank/DDBJ databases">
        <title>Whole genome shotgun sequence of Planotetraspora silvatica NBRC 100141.</title>
        <authorList>
            <person name="Komaki H."/>
            <person name="Tamura T."/>
        </authorList>
    </citation>
    <scope>NUCLEOTIDE SEQUENCE</scope>
    <source>
        <strain evidence="2">NBRC 100141</strain>
    </source>
</reference>
<sequence>MARLGTAPDKYRHDGALRKDAATRHLCAGVYLDRTFRGIVLRQVHNDTAHMVAPSYGFDLVPVVRHAWWAWGLETAQHLCVLMVFAIGCAVNPPATLSVVSGLGFWFMARLAIKSARTVLPLRAKAATDTWLHRTRWRSDSDELRQQTRLLRLSGVGCVVLAMTPPLMAGFSRIPLGEMTRATALFALLIAIVVGGRGAAERICLNRMHHAASSRPRKLTLRQQAIHDQQFHPYVVYRRPSPPEPEADPESFTFELIDEDRSPFVGSGELVHRWLPPLTVQLLRSAKDLGNPLEHKSMDEREYPKAPFETHELVAYLKKAMAPMGDGDDPTGLRGFSVHDRLYIAESDVRPSPEWLRKRPNQNDIDKTINDPYDAVHHFLEIGANVAGELVTTVFLRVTVKGRALSLDFATCALTRTPVDYQVLNAFAESGTSAVMRSTLRGLFNLPSQVAGMWRLIEAPLLLIGAVRARKNRMLKPRRGMAIGAQLSIREEKSTPWKHAQLDEVTIHDHMKLIEQRLLKATEDFLESRKIDTSAFKKRADSIINTGVLNMGGKTEIKQSAIGTKAQVRPDAREPDKNTEQSSTGDEGER</sequence>
<feature type="region of interest" description="Disordered" evidence="1">
    <location>
        <begin position="557"/>
        <end position="590"/>
    </location>
</feature>
<dbReference type="AlphaFoldDB" id="A0A8J3XRQ8"/>
<dbReference type="Proteomes" id="UP000644610">
    <property type="component" value="Unassembled WGS sequence"/>
</dbReference>
<feature type="compositionally biased region" description="Basic and acidic residues" evidence="1">
    <location>
        <begin position="568"/>
        <end position="579"/>
    </location>
</feature>
<evidence type="ECO:0000313" key="2">
    <source>
        <dbReference type="EMBL" id="GII46428.1"/>
    </source>
</evidence>
<proteinExistence type="predicted"/>
<accession>A0A8J3XRQ8</accession>
<name>A0A8J3XRQ8_9ACTN</name>
<gene>
    <name evidence="2" type="ORF">Psi02_28520</name>
</gene>
<comment type="caution">
    <text evidence="2">The sequence shown here is derived from an EMBL/GenBank/DDBJ whole genome shotgun (WGS) entry which is preliminary data.</text>
</comment>
<dbReference type="EMBL" id="BOOQ01000016">
    <property type="protein sequence ID" value="GII46428.1"/>
    <property type="molecule type" value="Genomic_DNA"/>
</dbReference>